<name>A0A853F3A5_9GAMM</name>
<evidence type="ECO:0000256" key="2">
    <source>
        <dbReference type="ARBA" id="ARBA00010529"/>
    </source>
</evidence>
<dbReference type="GO" id="GO:0042802">
    <property type="term" value="F:identical protein binding"/>
    <property type="evidence" value="ECO:0007669"/>
    <property type="project" value="UniProtKB-ARBA"/>
</dbReference>
<dbReference type="PRINTS" id="PR01727">
    <property type="entry name" value="DNABINDINGHU"/>
</dbReference>
<sequence>MNKSELIDAIASTTNLSKVGAGQALDGMTSAITRAMSKGESVQLMGFGSFVVRDRAARTGRNPQTGEEMQIKATKVAAFKAGKQLKEEVNK</sequence>
<dbReference type="PANTHER" id="PTHR33175:SF3">
    <property type="entry name" value="DNA-BINDING PROTEIN HU-BETA"/>
    <property type="match status" value="1"/>
</dbReference>
<evidence type="ECO:0000313" key="7">
    <source>
        <dbReference type="Proteomes" id="UP000568751"/>
    </source>
</evidence>
<dbReference type="SMART" id="SM00411">
    <property type="entry name" value="BHL"/>
    <property type="match status" value="1"/>
</dbReference>
<accession>A0A853F3A5</accession>
<evidence type="ECO:0000313" key="6">
    <source>
        <dbReference type="EMBL" id="NYT27887.1"/>
    </source>
</evidence>
<dbReference type="GO" id="GO:1990103">
    <property type="term" value="C:DnaA-HU complex"/>
    <property type="evidence" value="ECO:0007669"/>
    <property type="project" value="UniProtKB-ARBA"/>
</dbReference>
<reference evidence="6 7" key="1">
    <citation type="submission" date="2020-05" db="EMBL/GenBank/DDBJ databases">
        <title>Horizontal transmission and recombination maintain forever young bacterial symbiont genomes.</title>
        <authorList>
            <person name="Russell S.L."/>
            <person name="Pepper-Tunick E."/>
            <person name="Svedberg J."/>
            <person name="Byrne A."/>
            <person name="Ruelas Castillo J."/>
            <person name="Vollmers C."/>
            <person name="Beinart R.A."/>
            <person name="Corbett-Detig R."/>
        </authorList>
    </citation>
    <scope>NUCLEOTIDE SEQUENCE [LARGE SCALE GENOMIC DNA]</scope>
    <source>
        <strain evidence="6">455</strain>
    </source>
</reference>
<evidence type="ECO:0000256" key="4">
    <source>
        <dbReference type="ARBA" id="ARBA00023125"/>
    </source>
</evidence>
<comment type="caution">
    <text evidence="6">The sequence shown here is derived from an EMBL/GenBank/DDBJ whole genome shotgun (WGS) entry which is preliminary data.</text>
</comment>
<proteinExistence type="inferred from homology"/>
<comment type="similarity">
    <text evidence="2 5">Belongs to the bacterial histone-like protein family.</text>
</comment>
<dbReference type="GO" id="GO:0006351">
    <property type="term" value="P:DNA-templated transcription"/>
    <property type="evidence" value="ECO:0007669"/>
    <property type="project" value="UniProtKB-ARBA"/>
</dbReference>
<dbReference type="Gene3D" id="4.10.520.10">
    <property type="entry name" value="IHF-like DNA-binding proteins"/>
    <property type="match status" value="1"/>
</dbReference>
<dbReference type="EMBL" id="JACCHT010000002">
    <property type="protein sequence ID" value="NYT27887.1"/>
    <property type="molecule type" value="Genomic_DNA"/>
</dbReference>
<dbReference type="GO" id="GO:1990178">
    <property type="term" value="C:HU-DNA complex"/>
    <property type="evidence" value="ECO:0007669"/>
    <property type="project" value="UniProtKB-ARBA"/>
</dbReference>
<evidence type="ECO:0000256" key="1">
    <source>
        <dbReference type="ARBA" id="ARBA00003819"/>
    </source>
</evidence>
<evidence type="ECO:0000256" key="5">
    <source>
        <dbReference type="RuleBase" id="RU003939"/>
    </source>
</evidence>
<dbReference type="GO" id="GO:0030527">
    <property type="term" value="F:structural constituent of chromatin"/>
    <property type="evidence" value="ECO:0007669"/>
    <property type="project" value="InterPro"/>
</dbReference>
<dbReference type="InterPro" id="IPR010992">
    <property type="entry name" value="IHF-like_DNA-bd_dom_sf"/>
</dbReference>
<dbReference type="GO" id="GO:0030261">
    <property type="term" value="P:chromosome condensation"/>
    <property type="evidence" value="ECO:0007669"/>
    <property type="project" value="UniProtKB-KW"/>
</dbReference>
<organism evidence="6 7">
    <name type="scientific">Candidatus Thiodubiliella endoseptemdiera</name>
    <dbReference type="NCBI Taxonomy" id="2738886"/>
    <lineage>
        <taxon>Bacteria</taxon>
        <taxon>Pseudomonadati</taxon>
        <taxon>Pseudomonadota</taxon>
        <taxon>Gammaproteobacteria</taxon>
        <taxon>Candidatus Pseudothioglobaceae</taxon>
        <taxon>Candidatus Thiodubiliella</taxon>
    </lineage>
</organism>
<dbReference type="InterPro" id="IPR000119">
    <property type="entry name" value="Hist_DNA-bd"/>
</dbReference>
<dbReference type="Pfam" id="PF00216">
    <property type="entry name" value="Bac_DNA_binding"/>
    <property type="match status" value="1"/>
</dbReference>
<comment type="function">
    <text evidence="1">Histone-like DNA-binding protein which is capable of wrapping DNA to stabilize it, and thus to prevent its denaturation under extreme environmental conditions.</text>
</comment>
<dbReference type="Proteomes" id="UP000568751">
    <property type="component" value="Unassembled WGS sequence"/>
</dbReference>
<dbReference type="PROSITE" id="PS00045">
    <property type="entry name" value="HISTONE_LIKE"/>
    <property type="match status" value="1"/>
</dbReference>
<dbReference type="SUPFAM" id="SSF47729">
    <property type="entry name" value="IHF-like DNA-binding proteins"/>
    <property type="match status" value="1"/>
</dbReference>
<dbReference type="GO" id="GO:0005829">
    <property type="term" value="C:cytosol"/>
    <property type="evidence" value="ECO:0007669"/>
    <property type="project" value="TreeGrafter"/>
</dbReference>
<protein>
    <submittedName>
        <fullName evidence="6">HU family DNA-binding protein</fullName>
    </submittedName>
</protein>
<dbReference type="InterPro" id="IPR020816">
    <property type="entry name" value="Histone-like_DNA-bd_CS"/>
</dbReference>
<dbReference type="GO" id="GO:0003677">
    <property type="term" value="F:DNA binding"/>
    <property type="evidence" value="ECO:0007669"/>
    <property type="project" value="UniProtKB-KW"/>
</dbReference>
<evidence type="ECO:0000256" key="3">
    <source>
        <dbReference type="ARBA" id="ARBA00023067"/>
    </source>
</evidence>
<gene>
    <name evidence="6" type="ORF">H0A76_08315</name>
</gene>
<dbReference type="PANTHER" id="PTHR33175">
    <property type="entry name" value="DNA-BINDING PROTEIN HU"/>
    <property type="match status" value="1"/>
</dbReference>
<dbReference type="GO" id="GO:0006270">
    <property type="term" value="P:DNA replication initiation"/>
    <property type="evidence" value="ECO:0007669"/>
    <property type="project" value="UniProtKB-ARBA"/>
</dbReference>
<keyword evidence="3" id="KW-0226">DNA condensation</keyword>
<dbReference type="AlphaFoldDB" id="A0A853F3A5"/>
<keyword evidence="4 6" id="KW-0238">DNA-binding</keyword>
<dbReference type="CDD" id="cd13831">
    <property type="entry name" value="HU"/>
    <property type="match status" value="1"/>
</dbReference>
<dbReference type="FunFam" id="4.10.520.10:FF:000001">
    <property type="entry name" value="DNA-binding protein HU"/>
    <property type="match status" value="1"/>
</dbReference>